<dbReference type="PANTHER" id="PTHR33207">
    <property type="entry name" value="F-BOX DOMAIN CONTAINING PROTEIN-RELATED"/>
    <property type="match status" value="1"/>
</dbReference>
<name>A0A1E5V5V7_9POAL</name>
<proteinExistence type="predicted"/>
<evidence type="ECO:0000313" key="1">
    <source>
        <dbReference type="EMBL" id="OEL20542.1"/>
    </source>
</evidence>
<evidence type="ECO:0000313" key="2">
    <source>
        <dbReference type="Proteomes" id="UP000095767"/>
    </source>
</evidence>
<protein>
    <submittedName>
        <fullName evidence="1">Uncharacterized protein</fullName>
    </submittedName>
</protein>
<sequence length="147" mass="15946">GIYVHPRFEPSPSTIALDARHFSLDFVAGDDKSSWTVKDSSGSLLLLYRKDCKKRRQDLIVCEPLARCHEVIPLLRSGSSTGSRYWSATTVLLDGGSDSEGGGISGMSNFRVLCVVEDDRNHACMFTSGSSLLARSEHRQAAGAALL</sequence>
<dbReference type="Proteomes" id="UP000095767">
    <property type="component" value="Unassembled WGS sequence"/>
</dbReference>
<dbReference type="AlphaFoldDB" id="A0A1E5V5V7"/>
<reference evidence="1 2" key="1">
    <citation type="submission" date="2016-09" db="EMBL/GenBank/DDBJ databases">
        <title>The draft genome of Dichanthelium oligosanthes: A C3 panicoid grass species.</title>
        <authorList>
            <person name="Studer A.J."/>
            <person name="Schnable J.C."/>
            <person name="Brutnell T.P."/>
        </authorList>
    </citation>
    <scope>NUCLEOTIDE SEQUENCE [LARGE SCALE GENOMIC DNA]</scope>
    <source>
        <strain evidence="2">cv. Kellogg 1175</strain>
        <tissue evidence="1">Leaf</tissue>
    </source>
</reference>
<feature type="non-terminal residue" evidence="1">
    <location>
        <position position="1"/>
    </location>
</feature>
<gene>
    <name evidence="1" type="ORF">BAE44_0018439</name>
</gene>
<keyword evidence="2" id="KW-1185">Reference proteome</keyword>
<accession>A0A1E5V5V7</accession>
<organism evidence="1 2">
    <name type="scientific">Dichanthelium oligosanthes</name>
    <dbReference type="NCBI Taxonomy" id="888268"/>
    <lineage>
        <taxon>Eukaryota</taxon>
        <taxon>Viridiplantae</taxon>
        <taxon>Streptophyta</taxon>
        <taxon>Embryophyta</taxon>
        <taxon>Tracheophyta</taxon>
        <taxon>Spermatophyta</taxon>
        <taxon>Magnoliopsida</taxon>
        <taxon>Liliopsida</taxon>
        <taxon>Poales</taxon>
        <taxon>Poaceae</taxon>
        <taxon>PACMAD clade</taxon>
        <taxon>Panicoideae</taxon>
        <taxon>Panicodae</taxon>
        <taxon>Paniceae</taxon>
        <taxon>Dichantheliinae</taxon>
        <taxon>Dichanthelium</taxon>
    </lineage>
</organism>
<comment type="caution">
    <text evidence="1">The sequence shown here is derived from an EMBL/GenBank/DDBJ whole genome shotgun (WGS) entry which is preliminary data.</text>
</comment>
<dbReference type="EMBL" id="LWDX02050360">
    <property type="protein sequence ID" value="OEL20542.1"/>
    <property type="molecule type" value="Genomic_DNA"/>
</dbReference>